<evidence type="ECO:0000256" key="1">
    <source>
        <dbReference type="SAM" id="Phobius"/>
    </source>
</evidence>
<organism evidence="2 3">
    <name type="scientific">Chlorobium ferrooxidans DSM 13031</name>
    <dbReference type="NCBI Taxonomy" id="377431"/>
    <lineage>
        <taxon>Bacteria</taxon>
        <taxon>Pseudomonadati</taxon>
        <taxon>Chlorobiota</taxon>
        <taxon>Chlorobiia</taxon>
        <taxon>Chlorobiales</taxon>
        <taxon>Chlorobiaceae</taxon>
        <taxon>Chlorobium/Pelodictyon group</taxon>
        <taxon>Chlorobium</taxon>
    </lineage>
</organism>
<evidence type="ECO:0000313" key="2">
    <source>
        <dbReference type="EMBL" id="EAT58328.1"/>
    </source>
</evidence>
<keyword evidence="1" id="KW-1133">Transmembrane helix</keyword>
<protein>
    <recommendedName>
        <fullName evidence="4">ATP synthase protein I</fullName>
    </recommendedName>
</protein>
<keyword evidence="1" id="KW-0472">Membrane</keyword>
<reference evidence="2 3" key="1">
    <citation type="submission" date="2006-07" db="EMBL/GenBank/DDBJ databases">
        <title>Annotation of the draft genome assembly of Chlorobium ferroxidans DSM 13031.</title>
        <authorList>
            <consortium name="US DOE Joint Genome Institute (JGI-ORNL)"/>
            <person name="Larimer F."/>
            <person name="Land M."/>
            <person name="Hauser L."/>
        </authorList>
    </citation>
    <scope>NUCLEOTIDE SEQUENCE [LARGE SCALE GENOMIC DNA]</scope>
    <source>
        <strain evidence="2 3">DSM 13031</strain>
    </source>
</reference>
<sequence length="128" mass="14720">MKPLFDFILKLCILTVVLWGMIYSLLDPGTVDYRSVFIAWVMVATNTLAGYLIFEYAFARESRVFTIAVFGGLTARLLLLMVLVFVIIYRHLAVINDFVVSLFAFYCIYLIVEILGYQKKNKQKKNTA</sequence>
<feature type="transmembrane region" description="Helical" evidence="1">
    <location>
        <begin position="98"/>
        <end position="117"/>
    </location>
</feature>
<dbReference type="Proteomes" id="UP000004162">
    <property type="component" value="Unassembled WGS sequence"/>
</dbReference>
<dbReference type="AlphaFoldDB" id="Q0YPT3"/>
<keyword evidence="3" id="KW-1185">Reference proteome</keyword>
<feature type="transmembrane region" description="Helical" evidence="1">
    <location>
        <begin position="7"/>
        <end position="26"/>
    </location>
</feature>
<keyword evidence="1" id="KW-0812">Transmembrane</keyword>
<dbReference type="EMBL" id="AASE01000023">
    <property type="protein sequence ID" value="EAT58328.1"/>
    <property type="molecule type" value="Genomic_DNA"/>
</dbReference>
<dbReference type="RefSeq" id="WP_006367084.1">
    <property type="nucleotide sequence ID" value="NZ_AASE01000023.1"/>
</dbReference>
<gene>
    <name evidence="2" type="ORF">CferDRAFT_0444</name>
</gene>
<comment type="caution">
    <text evidence="2">The sequence shown here is derived from an EMBL/GenBank/DDBJ whole genome shotgun (WGS) entry which is preliminary data.</text>
</comment>
<feature type="transmembrane region" description="Helical" evidence="1">
    <location>
        <begin position="65"/>
        <end position="92"/>
    </location>
</feature>
<proteinExistence type="predicted"/>
<dbReference type="OrthoDB" id="595185at2"/>
<feature type="transmembrane region" description="Helical" evidence="1">
    <location>
        <begin position="38"/>
        <end position="58"/>
    </location>
</feature>
<accession>Q0YPT3</accession>
<evidence type="ECO:0000313" key="3">
    <source>
        <dbReference type="Proteomes" id="UP000004162"/>
    </source>
</evidence>
<evidence type="ECO:0008006" key="4">
    <source>
        <dbReference type="Google" id="ProtNLM"/>
    </source>
</evidence>
<name>Q0YPT3_9CHLB</name>
<reference evidence="2 3" key="2">
    <citation type="submission" date="2006-07" db="EMBL/GenBank/DDBJ databases">
        <title>Sequencing of the draft genome and assembly of Chlorobium ferroxidans DSM 13031.</title>
        <authorList>
            <consortium name="US DOE Joint Genome Institute (JGI-PGF)"/>
            <person name="Copeland A."/>
            <person name="Lucas S."/>
            <person name="Lapidus A."/>
            <person name="Barry K."/>
            <person name="Glavina del Rio T."/>
            <person name="Dalin E."/>
            <person name="Tice H."/>
            <person name="Bruce D."/>
            <person name="Pitluck S."/>
            <person name="Richardson P."/>
        </authorList>
    </citation>
    <scope>NUCLEOTIDE SEQUENCE [LARGE SCALE GENOMIC DNA]</scope>
    <source>
        <strain evidence="2 3">DSM 13031</strain>
    </source>
</reference>